<dbReference type="Proteomes" id="UP000634206">
    <property type="component" value="Unassembled WGS sequence"/>
</dbReference>
<dbReference type="GO" id="GO:0003676">
    <property type="term" value="F:nucleic acid binding"/>
    <property type="evidence" value="ECO:0007669"/>
    <property type="project" value="InterPro"/>
</dbReference>
<comment type="caution">
    <text evidence="9">The sequence shown here is derived from an EMBL/GenBank/DDBJ whole genome shotgun (WGS) entry which is preliminary data.</text>
</comment>
<dbReference type="GO" id="GO:0016787">
    <property type="term" value="F:hydrolase activity"/>
    <property type="evidence" value="ECO:0007669"/>
    <property type="project" value="UniProtKB-KW"/>
</dbReference>
<dbReference type="Gene3D" id="3.40.50.300">
    <property type="entry name" value="P-loop containing nucleotide triphosphate hydrolases"/>
    <property type="match status" value="2"/>
</dbReference>
<evidence type="ECO:0000313" key="10">
    <source>
        <dbReference type="Proteomes" id="UP000634206"/>
    </source>
</evidence>
<dbReference type="SMART" id="SM00490">
    <property type="entry name" value="HELICc"/>
    <property type="match status" value="1"/>
</dbReference>
<keyword evidence="1" id="KW-0547">Nucleotide-binding</keyword>
<keyword evidence="3 9" id="KW-0347">Helicase</keyword>
<dbReference type="GO" id="GO:0000724">
    <property type="term" value="P:double-strand break repair via homologous recombination"/>
    <property type="evidence" value="ECO:0007669"/>
    <property type="project" value="TreeGrafter"/>
</dbReference>
<dbReference type="FunFam" id="3.40.50.300:FF:001389">
    <property type="entry name" value="ATP-dependent DNA helicase RecQ"/>
    <property type="match status" value="1"/>
</dbReference>
<protein>
    <recommendedName>
        <fullName evidence="5">ATP-dependent DNA helicase RecQ</fullName>
    </recommendedName>
    <alternativeName>
        <fullName evidence="6">DNA 3'-5' helicase RecQ</fullName>
    </alternativeName>
</protein>
<dbReference type="NCBIfam" id="TIGR00614">
    <property type="entry name" value="recQ_fam"/>
    <property type="match status" value="1"/>
</dbReference>
<dbReference type="GO" id="GO:0005737">
    <property type="term" value="C:cytoplasm"/>
    <property type="evidence" value="ECO:0007669"/>
    <property type="project" value="TreeGrafter"/>
</dbReference>
<evidence type="ECO:0000259" key="8">
    <source>
        <dbReference type="PROSITE" id="PS51194"/>
    </source>
</evidence>
<dbReference type="GO" id="GO:0009378">
    <property type="term" value="F:four-way junction helicase activity"/>
    <property type="evidence" value="ECO:0007669"/>
    <property type="project" value="TreeGrafter"/>
</dbReference>
<name>A0AAE2SB07_9BACT</name>
<dbReference type="InterPro" id="IPR004589">
    <property type="entry name" value="DNA_helicase_ATP-dep_RecQ"/>
</dbReference>
<gene>
    <name evidence="9" type="ORF">JIN83_07680</name>
</gene>
<accession>A0AAE2SB07</accession>
<dbReference type="PANTHER" id="PTHR13710">
    <property type="entry name" value="DNA HELICASE RECQ FAMILY MEMBER"/>
    <property type="match status" value="1"/>
</dbReference>
<dbReference type="InterPro" id="IPR001650">
    <property type="entry name" value="Helicase_C-like"/>
</dbReference>
<dbReference type="PANTHER" id="PTHR13710:SF108">
    <property type="entry name" value="ATP-DEPENDENT DNA HELICASE Q4"/>
    <property type="match status" value="1"/>
</dbReference>
<dbReference type="PROSITE" id="PS51192">
    <property type="entry name" value="HELICASE_ATP_BIND_1"/>
    <property type="match status" value="1"/>
</dbReference>
<dbReference type="PROSITE" id="PS51194">
    <property type="entry name" value="HELICASE_CTER"/>
    <property type="match status" value="1"/>
</dbReference>
<keyword evidence="10" id="KW-1185">Reference proteome</keyword>
<evidence type="ECO:0000256" key="1">
    <source>
        <dbReference type="ARBA" id="ARBA00022741"/>
    </source>
</evidence>
<feature type="domain" description="Helicase C-terminal" evidence="8">
    <location>
        <begin position="218"/>
        <end position="365"/>
    </location>
</feature>
<keyword evidence="4" id="KW-0067">ATP-binding</keyword>
<dbReference type="EMBL" id="JAENIG010000004">
    <property type="protein sequence ID" value="MBK1854836.1"/>
    <property type="molecule type" value="Genomic_DNA"/>
</dbReference>
<evidence type="ECO:0000313" key="9">
    <source>
        <dbReference type="EMBL" id="MBK1854836.1"/>
    </source>
</evidence>
<dbReference type="GO" id="GO:0043138">
    <property type="term" value="F:3'-5' DNA helicase activity"/>
    <property type="evidence" value="ECO:0007669"/>
    <property type="project" value="TreeGrafter"/>
</dbReference>
<dbReference type="InterPro" id="IPR032284">
    <property type="entry name" value="RecQ_Zn-bd"/>
</dbReference>
<dbReference type="InterPro" id="IPR014001">
    <property type="entry name" value="Helicase_ATP-bd"/>
</dbReference>
<dbReference type="AlphaFoldDB" id="A0AAE2SB07"/>
<evidence type="ECO:0000256" key="6">
    <source>
        <dbReference type="ARBA" id="ARBA00044550"/>
    </source>
</evidence>
<feature type="domain" description="Helicase ATP-binding" evidence="7">
    <location>
        <begin position="27"/>
        <end position="195"/>
    </location>
</feature>
<keyword evidence="2" id="KW-0378">Hydrolase</keyword>
<dbReference type="Pfam" id="PF16124">
    <property type="entry name" value="RecQ_Zn_bind"/>
    <property type="match status" value="1"/>
</dbReference>
<evidence type="ECO:0000259" key="7">
    <source>
        <dbReference type="PROSITE" id="PS51192"/>
    </source>
</evidence>
<dbReference type="RefSeq" id="WP_309489447.1">
    <property type="nucleotide sequence ID" value="NZ_JAENIG010000004.1"/>
</dbReference>
<reference evidence="9" key="1">
    <citation type="submission" date="2021-01" db="EMBL/GenBank/DDBJ databases">
        <title>Modified the classification status of verrucomicrobia.</title>
        <authorList>
            <person name="Feng X."/>
        </authorList>
    </citation>
    <scope>NUCLEOTIDE SEQUENCE</scope>
    <source>
        <strain evidence="9">5K15</strain>
    </source>
</reference>
<dbReference type="InterPro" id="IPR027417">
    <property type="entry name" value="P-loop_NTPase"/>
</dbReference>
<dbReference type="SMART" id="SM00487">
    <property type="entry name" value="DEXDc"/>
    <property type="match status" value="1"/>
</dbReference>
<dbReference type="SUPFAM" id="SSF52540">
    <property type="entry name" value="P-loop containing nucleoside triphosphate hydrolases"/>
    <property type="match status" value="1"/>
</dbReference>
<dbReference type="GO" id="GO:0005694">
    <property type="term" value="C:chromosome"/>
    <property type="evidence" value="ECO:0007669"/>
    <property type="project" value="TreeGrafter"/>
</dbReference>
<dbReference type="CDD" id="cd17920">
    <property type="entry name" value="DEXHc_RecQ"/>
    <property type="match status" value="1"/>
</dbReference>
<dbReference type="GO" id="GO:0005524">
    <property type="term" value="F:ATP binding"/>
    <property type="evidence" value="ECO:0007669"/>
    <property type="project" value="UniProtKB-KW"/>
</dbReference>
<evidence type="ECO:0000256" key="3">
    <source>
        <dbReference type="ARBA" id="ARBA00022806"/>
    </source>
</evidence>
<dbReference type="InterPro" id="IPR036388">
    <property type="entry name" value="WH-like_DNA-bd_sf"/>
</dbReference>
<sequence>MNTSEQHELLQRHFGHASLRPGQAEIIDRVLAGVNTLAILPTGGGKSLCYQFPAVVSDGLTVVVSPLIALMRDQVNTLLQQGIAAARMDSSADDEAREEIMQEIAAGGLKLLYLSPERLTDPALLALLKKSNIALVAVDEAHCISEWGHSFRPSYIRMPRLVKSLKPKAILALTATASPQTAQGIRKAFRILKKDQVQTSFYRENLQFDVTAGNEEAKKGRLLEVLQSAGMTPAIVYATKRGDVEEVTAFLNRHGVVAKSYHAGMPADVRAEVQDGFVAHRFPVICATIAFGMGVDMPDVRAVIHYHPPKSPEGWIQESGRAGRDGLPSHCELLINADDRTMLEGLVQAKQPGAAAVRAILQHVFSQGSRAIVSRYNLSTLNDVPVELLDILLARLETAGWMVQDGASWMWCHLVPLRWDQAARQRMLRGFPKSQQAMFLEMLDSKRRISLLELAENQVVKMNKIVGQLRELEAGGEVRLKMSHSLTHFRIKKEPENLEELVEEMLAVFQQHTEYDLQRIDSVFKMAQSRRCLAVSLVGYFGEKLAAPCGHCASCLGKKRPRKLPASPAAEVSLDELESIQQLVAEKRAPLSSPERLARFLCGIYSPAMMRYRLYQHDHWGMLERFPFEEVRQLAHRLPL</sequence>
<evidence type="ECO:0000256" key="2">
    <source>
        <dbReference type="ARBA" id="ARBA00022801"/>
    </source>
</evidence>
<dbReference type="InterPro" id="IPR011545">
    <property type="entry name" value="DEAD/DEAH_box_helicase_dom"/>
</dbReference>
<dbReference type="Pfam" id="PF00271">
    <property type="entry name" value="Helicase_C"/>
    <property type="match status" value="1"/>
</dbReference>
<evidence type="ECO:0000256" key="4">
    <source>
        <dbReference type="ARBA" id="ARBA00022840"/>
    </source>
</evidence>
<dbReference type="Pfam" id="PF00270">
    <property type="entry name" value="DEAD"/>
    <property type="match status" value="1"/>
</dbReference>
<evidence type="ECO:0000256" key="5">
    <source>
        <dbReference type="ARBA" id="ARBA00044535"/>
    </source>
</evidence>
<proteinExistence type="predicted"/>
<organism evidence="9 10">
    <name type="scientific">Oceaniferula flava</name>
    <dbReference type="NCBI Taxonomy" id="2800421"/>
    <lineage>
        <taxon>Bacteria</taxon>
        <taxon>Pseudomonadati</taxon>
        <taxon>Verrucomicrobiota</taxon>
        <taxon>Verrucomicrobiia</taxon>
        <taxon>Verrucomicrobiales</taxon>
        <taxon>Verrucomicrobiaceae</taxon>
        <taxon>Oceaniferula</taxon>
    </lineage>
</organism>
<dbReference type="Gene3D" id="1.10.10.10">
    <property type="entry name" value="Winged helix-like DNA-binding domain superfamily/Winged helix DNA-binding domain"/>
    <property type="match status" value="1"/>
</dbReference>